<evidence type="ECO:0000313" key="2">
    <source>
        <dbReference type="Proteomes" id="UP000724584"/>
    </source>
</evidence>
<organism evidence="1 2">
    <name type="scientific">Chaetomium tenue</name>
    <dbReference type="NCBI Taxonomy" id="1854479"/>
    <lineage>
        <taxon>Eukaryota</taxon>
        <taxon>Fungi</taxon>
        <taxon>Dikarya</taxon>
        <taxon>Ascomycota</taxon>
        <taxon>Pezizomycotina</taxon>
        <taxon>Sordariomycetes</taxon>
        <taxon>Sordariomycetidae</taxon>
        <taxon>Sordariales</taxon>
        <taxon>Chaetomiaceae</taxon>
        <taxon>Chaetomium</taxon>
    </lineage>
</organism>
<keyword evidence="2" id="KW-1185">Reference proteome</keyword>
<accession>A0ACB7P381</accession>
<reference evidence="1 2" key="1">
    <citation type="journal article" date="2021" name="Nat. Commun.">
        <title>Genetic determinants of endophytism in the Arabidopsis root mycobiome.</title>
        <authorList>
            <person name="Mesny F."/>
            <person name="Miyauchi S."/>
            <person name="Thiergart T."/>
            <person name="Pickel B."/>
            <person name="Atanasova L."/>
            <person name="Karlsson M."/>
            <person name="Huettel B."/>
            <person name="Barry K.W."/>
            <person name="Haridas S."/>
            <person name="Chen C."/>
            <person name="Bauer D."/>
            <person name="Andreopoulos W."/>
            <person name="Pangilinan J."/>
            <person name="LaButti K."/>
            <person name="Riley R."/>
            <person name="Lipzen A."/>
            <person name="Clum A."/>
            <person name="Drula E."/>
            <person name="Henrissat B."/>
            <person name="Kohler A."/>
            <person name="Grigoriev I.V."/>
            <person name="Martin F.M."/>
            <person name="Hacquard S."/>
        </authorList>
    </citation>
    <scope>NUCLEOTIDE SEQUENCE [LARGE SCALE GENOMIC DNA]</scope>
    <source>
        <strain evidence="1 2">MPI-SDFR-AT-0079</strain>
    </source>
</reference>
<dbReference type="Proteomes" id="UP000724584">
    <property type="component" value="Unassembled WGS sequence"/>
</dbReference>
<comment type="caution">
    <text evidence="1">The sequence shown here is derived from an EMBL/GenBank/DDBJ whole genome shotgun (WGS) entry which is preliminary data.</text>
</comment>
<dbReference type="EMBL" id="JAGIZQ010000005">
    <property type="protein sequence ID" value="KAH6628161.1"/>
    <property type="molecule type" value="Genomic_DNA"/>
</dbReference>
<protein>
    <submittedName>
        <fullName evidence="1">Uncharacterized protein</fullName>
    </submittedName>
</protein>
<gene>
    <name evidence="1" type="ORF">F5144DRAFT_594239</name>
</gene>
<sequence>MEEEIARLRRALEEEQRRREDAESRATEEQARREEEQRRREEAESRALEEQGRREEAEEVAQPLQLEPYLEACHTLNLAIKVVTDPSLTTQGEPTNPVGRLYPRRILPWDDFPARQEEIWNRLSVEPSLGSQQHPFPSQHQLDYVQSVIQPISSEHGLRYYERDTVENAVQKLVDAVYESPVLRASVGLRGTITFESHTNLGTPADSNLSGPSEPAPFSGDSVGEAALAPRGPAHKRRRIVKGKGNLADQFCIYRLSDGVRIPAAAIEYKPPHKLSQDEVVTGLVSEIQPDRDVINQNSKDKAFPSKVLATAVVTQLFSYMVGKCIQYGYVCTGEAFVSLHIADDPATVYYYVCVPNQDVLDDDENRLHRTAVAQVFAFILQALRAHPPPLSWSDAAAGLDTWAVEYDDEWRKIPDTVRRDKTRHTPYKAQRWQGFTRSPIRTRAHCSPIDTRVRDRDDDDEQDVPPSPSVDRLTRSGQRAAASGPGSGNSRRPGERGEGGHSGAMQRGIQDQPYCTHQCLLGIVSGAPIDQSCPNARSHGSKHINHVDFLRSLRTQLAEDRGPDADSTPLYVFGAIGSLFKLRLSAHGYTLVAKGVEAGHFGRLSHEKDVYDQARQIQGKHVPVCLGLIYLDLPYYLDGCEFDYFLLLSWAGRPLSKCIDGVNKSLAINLASRAYSELHRLQVLHRDAELRNMLYDAASGTLMVIDFERAELRHRQPLGLVSPNGQGRKRKRGLIVWKQGKDDFTKELQSVVECVSKWVQGWSLWGKKPPPGVLALRVPAPALVNLSELTNVELDEAVAPTCTPRPTDLDARRGRKASTTK</sequence>
<proteinExistence type="predicted"/>
<name>A0ACB7P381_9PEZI</name>
<evidence type="ECO:0000313" key="1">
    <source>
        <dbReference type="EMBL" id="KAH6628161.1"/>
    </source>
</evidence>